<dbReference type="InterPro" id="IPR029033">
    <property type="entry name" value="His_PPase_superfam"/>
</dbReference>
<dbReference type="GO" id="GO:0005829">
    <property type="term" value="C:cytosol"/>
    <property type="evidence" value="ECO:0007669"/>
    <property type="project" value="TreeGrafter"/>
</dbReference>
<keyword evidence="5" id="KW-1185">Reference proteome</keyword>
<dbReference type="EMBL" id="JAIXMP010000015">
    <property type="protein sequence ID" value="KAI9261490.1"/>
    <property type="molecule type" value="Genomic_DNA"/>
</dbReference>
<dbReference type="GO" id="GO:0004331">
    <property type="term" value="F:fructose-2,6-bisphosphate 2-phosphatase activity"/>
    <property type="evidence" value="ECO:0007669"/>
    <property type="project" value="TreeGrafter"/>
</dbReference>
<organism evidence="4 5">
    <name type="scientific">Phascolomyces articulosus</name>
    <dbReference type="NCBI Taxonomy" id="60185"/>
    <lineage>
        <taxon>Eukaryota</taxon>
        <taxon>Fungi</taxon>
        <taxon>Fungi incertae sedis</taxon>
        <taxon>Mucoromycota</taxon>
        <taxon>Mucoromycotina</taxon>
        <taxon>Mucoromycetes</taxon>
        <taxon>Mucorales</taxon>
        <taxon>Lichtheimiaceae</taxon>
        <taxon>Phascolomyces</taxon>
    </lineage>
</organism>
<dbReference type="Proteomes" id="UP001209540">
    <property type="component" value="Unassembled WGS sequence"/>
</dbReference>
<dbReference type="GO" id="GO:0005524">
    <property type="term" value="F:ATP binding"/>
    <property type="evidence" value="ECO:0007669"/>
    <property type="project" value="UniProtKB-KW"/>
</dbReference>
<gene>
    <name evidence="4" type="ORF">BDA99DRAFT_438931</name>
</gene>
<accession>A0AAD5PEZ8</accession>
<evidence type="ECO:0000256" key="1">
    <source>
        <dbReference type="ARBA" id="ARBA00022741"/>
    </source>
</evidence>
<dbReference type="GO" id="GO:0006000">
    <property type="term" value="P:fructose metabolic process"/>
    <property type="evidence" value="ECO:0007669"/>
    <property type="project" value="InterPro"/>
</dbReference>
<keyword evidence="1" id="KW-0547">Nucleotide-binding</keyword>
<name>A0AAD5PEZ8_9FUNG</name>
<dbReference type="GO" id="GO:0003873">
    <property type="term" value="F:6-phosphofructo-2-kinase activity"/>
    <property type="evidence" value="ECO:0007669"/>
    <property type="project" value="InterPro"/>
</dbReference>
<dbReference type="InterPro" id="IPR027417">
    <property type="entry name" value="P-loop_NTPase"/>
</dbReference>
<evidence type="ECO:0000313" key="4">
    <source>
        <dbReference type="EMBL" id="KAI9261490.1"/>
    </source>
</evidence>
<keyword evidence="2" id="KW-0067">ATP-binding</keyword>
<dbReference type="PANTHER" id="PTHR10606">
    <property type="entry name" value="6-PHOSPHOFRUCTO-2-KINASE/FRUCTOSE-2,6-BISPHOSPHATASE"/>
    <property type="match status" value="1"/>
</dbReference>
<evidence type="ECO:0000313" key="5">
    <source>
        <dbReference type="Proteomes" id="UP001209540"/>
    </source>
</evidence>
<dbReference type="InterPro" id="IPR013078">
    <property type="entry name" value="His_Pase_superF_clade-1"/>
</dbReference>
<dbReference type="Pfam" id="PF01591">
    <property type="entry name" value="6PF2K"/>
    <property type="match status" value="1"/>
</dbReference>
<evidence type="ECO:0000256" key="2">
    <source>
        <dbReference type="ARBA" id="ARBA00022840"/>
    </source>
</evidence>
<dbReference type="PRINTS" id="PR00991">
    <property type="entry name" value="6PFRUCTKNASE"/>
</dbReference>
<dbReference type="SUPFAM" id="SSF53254">
    <property type="entry name" value="Phosphoglycerate mutase-like"/>
    <property type="match status" value="1"/>
</dbReference>
<dbReference type="Pfam" id="PF00300">
    <property type="entry name" value="His_Phos_1"/>
    <property type="match status" value="1"/>
</dbReference>
<dbReference type="Gene3D" id="3.40.50.1240">
    <property type="entry name" value="Phosphoglycerate mutase-like"/>
    <property type="match status" value="1"/>
</dbReference>
<evidence type="ECO:0000259" key="3">
    <source>
        <dbReference type="Pfam" id="PF01591"/>
    </source>
</evidence>
<dbReference type="FunFam" id="3.40.50.300:FF:000644">
    <property type="entry name" value="GpmB, Fructose-2,6-bisphosphatase"/>
    <property type="match status" value="1"/>
</dbReference>
<dbReference type="PIRSF" id="PIRSF000709">
    <property type="entry name" value="6PFK_2-Ptase"/>
    <property type="match status" value="1"/>
</dbReference>
<dbReference type="SUPFAM" id="SSF52540">
    <property type="entry name" value="P-loop containing nucleoside triphosphate hydrolases"/>
    <property type="match status" value="1"/>
</dbReference>
<dbReference type="InterPro" id="IPR003094">
    <property type="entry name" value="6Pfruct_kin"/>
</dbReference>
<dbReference type="InterPro" id="IPR013079">
    <property type="entry name" value="6Phosfructo_kin"/>
</dbReference>
<dbReference type="PANTHER" id="PTHR10606:SF39">
    <property type="entry name" value="6-PHOSPHOFRUCTO-2-KINASE_FRUCTOSE-2,6-BISPHOSPHATASE YLR345W-RELATED"/>
    <property type="match status" value="1"/>
</dbReference>
<dbReference type="Gene3D" id="3.40.50.300">
    <property type="entry name" value="P-loop containing nucleotide triphosphate hydrolases"/>
    <property type="match status" value="1"/>
</dbReference>
<protein>
    <submittedName>
        <fullName evidence="4">6-phosphofructo-2-kinase-domain-containing protein</fullName>
    </submittedName>
</protein>
<feature type="domain" description="6-phosphofructo-2-kinase" evidence="3">
    <location>
        <begin position="9"/>
        <end position="223"/>
    </location>
</feature>
<sequence>MAAQLYKTESGRLFHAGAVAIITVGLPARGKTHVSRSLCRYLRWLGVSTKVFSVGNYRRERMGTIPNDWFDPSNVDALAVREKIADDCLDDMIQWLEQGGGQVGIYDGNNVTEDRRRELYDKLAMKVIINCIESICTKQEIVYANIRSVKISSPDYVGWDPEEAVKDYTHRIERLNDHYETISDTGLPFVKLLNVGEKIIVNNVVGYLQSRIVYYLMNLHVQPRKIYFARTGRTDHVEWYKGDDELSPEGHAYAKALKEFVVNYRAQNNSGSGNPEEQERPLAVWTSTRKKARQTAQPFADAGFAVRQHSVLTQINPGEVDGMTMAEIKEKFPEEVKRARADPYRHRYPRAEVKKKEH</sequence>
<proteinExistence type="predicted"/>
<dbReference type="GO" id="GO:0006003">
    <property type="term" value="P:fructose 2,6-bisphosphate metabolic process"/>
    <property type="evidence" value="ECO:0007669"/>
    <property type="project" value="InterPro"/>
</dbReference>
<reference evidence="4" key="2">
    <citation type="submission" date="2023-02" db="EMBL/GenBank/DDBJ databases">
        <authorList>
            <consortium name="DOE Joint Genome Institute"/>
            <person name="Mondo S.J."/>
            <person name="Chang Y."/>
            <person name="Wang Y."/>
            <person name="Ahrendt S."/>
            <person name="Andreopoulos W."/>
            <person name="Barry K."/>
            <person name="Beard J."/>
            <person name="Benny G.L."/>
            <person name="Blankenship S."/>
            <person name="Bonito G."/>
            <person name="Cuomo C."/>
            <person name="Desiro A."/>
            <person name="Gervers K.A."/>
            <person name="Hundley H."/>
            <person name="Kuo A."/>
            <person name="LaButti K."/>
            <person name="Lang B.F."/>
            <person name="Lipzen A."/>
            <person name="O'Donnell K."/>
            <person name="Pangilinan J."/>
            <person name="Reynolds N."/>
            <person name="Sandor L."/>
            <person name="Smith M.W."/>
            <person name="Tsang A."/>
            <person name="Grigoriev I.V."/>
            <person name="Stajich J.E."/>
            <person name="Spatafora J.W."/>
        </authorList>
    </citation>
    <scope>NUCLEOTIDE SEQUENCE</scope>
    <source>
        <strain evidence="4">RSA 2281</strain>
    </source>
</reference>
<dbReference type="AlphaFoldDB" id="A0AAD5PEZ8"/>
<reference evidence="4" key="1">
    <citation type="journal article" date="2022" name="IScience">
        <title>Evolution of zygomycete secretomes and the origins of terrestrial fungal ecologies.</title>
        <authorList>
            <person name="Chang Y."/>
            <person name="Wang Y."/>
            <person name="Mondo S."/>
            <person name="Ahrendt S."/>
            <person name="Andreopoulos W."/>
            <person name="Barry K."/>
            <person name="Beard J."/>
            <person name="Benny G.L."/>
            <person name="Blankenship S."/>
            <person name="Bonito G."/>
            <person name="Cuomo C."/>
            <person name="Desiro A."/>
            <person name="Gervers K.A."/>
            <person name="Hundley H."/>
            <person name="Kuo A."/>
            <person name="LaButti K."/>
            <person name="Lang B.F."/>
            <person name="Lipzen A."/>
            <person name="O'Donnell K."/>
            <person name="Pangilinan J."/>
            <person name="Reynolds N."/>
            <person name="Sandor L."/>
            <person name="Smith M.E."/>
            <person name="Tsang A."/>
            <person name="Grigoriev I.V."/>
            <person name="Stajich J.E."/>
            <person name="Spatafora J.W."/>
        </authorList>
    </citation>
    <scope>NUCLEOTIDE SEQUENCE</scope>
    <source>
        <strain evidence="4">RSA 2281</strain>
    </source>
</reference>
<comment type="caution">
    <text evidence="4">The sequence shown here is derived from an EMBL/GenBank/DDBJ whole genome shotgun (WGS) entry which is preliminary data.</text>
</comment>